<dbReference type="HAMAP" id="MF_00454">
    <property type="entry name" value="FluC"/>
    <property type="match status" value="1"/>
</dbReference>
<keyword evidence="10" id="KW-1185">Reference proteome</keyword>
<evidence type="ECO:0000256" key="7">
    <source>
        <dbReference type="ARBA" id="ARBA00035585"/>
    </source>
</evidence>
<keyword evidence="2 8" id="KW-1003">Cell membrane</keyword>
<dbReference type="GeneID" id="68852303"/>
<keyword evidence="8" id="KW-0406">Ion transport</keyword>
<keyword evidence="5 8" id="KW-0472">Membrane</keyword>
<name>A0A897NDG7_9EURY</name>
<keyword evidence="3 8" id="KW-0812">Transmembrane</keyword>
<dbReference type="PANTHER" id="PTHR28259">
    <property type="entry name" value="FLUORIDE EXPORT PROTEIN 1-RELATED"/>
    <property type="match status" value="1"/>
</dbReference>
<reference evidence="9 10" key="1">
    <citation type="submission" date="2020-11" db="EMBL/GenBank/DDBJ databases">
        <title>Carbohydrate-dependent, anaerobic sulfur respiration: A novel catabolism in halophilic archaea.</title>
        <authorList>
            <person name="Sorokin D.Y."/>
            <person name="Messina E."/>
            <person name="Smedile F."/>
            <person name="La Cono V."/>
            <person name="Hallsworth J.E."/>
            <person name="Yakimov M.M."/>
        </authorList>
    </citation>
    <scope>NUCLEOTIDE SEQUENCE [LARGE SCALE GENOMIC DNA]</scope>
    <source>
        <strain evidence="9 10">HSR12-2</strain>
    </source>
</reference>
<dbReference type="Pfam" id="PF02537">
    <property type="entry name" value="CRCB"/>
    <property type="match status" value="1"/>
</dbReference>
<dbReference type="EMBL" id="CP064788">
    <property type="protein sequence ID" value="QSG09073.1"/>
    <property type="molecule type" value="Genomic_DNA"/>
</dbReference>
<evidence type="ECO:0000256" key="8">
    <source>
        <dbReference type="HAMAP-Rule" id="MF_00454"/>
    </source>
</evidence>
<comment type="caution">
    <text evidence="8">Lacks conserved residue(s) required for the propagation of feature annotation.</text>
</comment>
<dbReference type="Proteomes" id="UP000662973">
    <property type="component" value="Chromosome"/>
</dbReference>
<evidence type="ECO:0000256" key="4">
    <source>
        <dbReference type="ARBA" id="ARBA00022989"/>
    </source>
</evidence>
<dbReference type="RefSeq" id="WP_229109067.1">
    <property type="nucleotide sequence ID" value="NZ_CP064788.1"/>
</dbReference>
<comment type="function">
    <text evidence="8">Fluoride-specific ion channel. Important for reducing fluoride concentration in the cell, thus reducing its toxicity.</text>
</comment>
<keyword evidence="8" id="KW-0407">Ion channel</keyword>
<evidence type="ECO:0000256" key="3">
    <source>
        <dbReference type="ARBA" id="ARBA00022692"/>
    </source>
</evidence>
<comment type="subcellular location">
    <subcellularLocation>
        <location evidence="1 8">Cell membrane</location>
        <topology evidence="1 8">Multi-pass membrane protein</topology>
    </subcellularLocation>
</comment>
<feature type="transmembrane region" description="Helical" evidence="8">
    <location>
        <begin position="70"/>
        <end position="88"/>
    </location>
</feature>
<dbReference type="GO" id="GO:0062054">
    <property type="term" value="F:fluoride channel activity"/>
    <property type="evidence" value="ECO:0007669"/>
    <property type="project" value="UniProtKB-UniRule"/>
</dbReference>
<evidence type="ECO:0000256" key="1">
    <source>
        <dbReference type="ARBA" id="ARBA00004651"/>
    </source>
</evidence>
<dbReference type="GO" id="GO:0005886">
    <property type="term" value="C:plasma membrane"/>
    <property type="evidence" value="ECO:0007669"/>
    <property type="project" value="UniProtKB-SubCell"/>
</dbReference>
<feature type="transmembrane region" description="Helical" evidence="8">
    <location>
        <begin position="40"/>
        <end position="58"/>
    </location>
</feature>
<comment type="similarity">
    <text evidence="6 8">Belongs to the fluoride channel Fluc/FEX (TC 1.A.43) family.</text>
</comment>
<dbReference type="InterPro" id="IPR003691">
    <property type="entry name" value="FluC"/>
</dbReference>
<keyword evidence="8" id="KW-0813">Transport</keyword>
<keyword evidence="4 8" id="KW-1133">Transmembrane helix</keyword>
<evidence type="ECO:0000256" key="6">
    <source>
        <dbReference type="ARBA" id="ARBA00035120"/>
    </source>
</evidence>
<evidence type="ECO:0000313" key="9">
    <source>
        <dbReference type="EMBL" id="QSG09073.1"/>
    </source>
</evidence>
<evidence type="ECO:0000313" key="10">
    <source>
        <dbReference type="Proteomes" id="UP000662973"/>
    </source>
</evidence>
<comment type="catalytic activity">
    <reaction evidence="7">
        <text>fluoride(in) = fluoride(out)</text>
        <dbReference type="Rhea" id="RHEA:76159"/>
        <dbReference type="ChEBI" id="CHEBI:17051"/>
    </reaction>
    <physiologicalReaction direction="left-to-right" evidence="7">
        <dbReference type="Rhea" id="RHEA:76160"/>
    </physiologicalReaction>
</comment>
<dbReference type="PANTHER" id="PTHR28259:SF1">
    <property type="entry name" value="FLUORIDE EXPORT PROTEIN 1-RELATED"/>
    <property type="match status" value="1"/>
</dbReference>
<dbReference type="AlphaFoldDB" id="A0A897NDG7"/>
<sequence length="127" mass="13111">MNEDHPIARVEPLLLIAIGGFVGATLRYAVSAALPGGFPWGTLAVNALGSFALGLLLYEARLTDLLSAETRLTLGTGLLSSFTTYSTFAVETTALDPAMALVNVGANYALGFLAVIAARAVTRGSLP</sequence>
<protein>
    <recommendedName>
        <fullName evidence="8">Fluoride-specific ion channel FluC</fullName>
    </recommendedName>
</protein>
<proteinExistence type="inferred from homology"/>
<accession>A0A897NDG7</accession>
<dbReference type="GO" id="GO:0140114">
    <property type="term" value="P:cellular detoxification of fluoride"/>
    <property type="evidence" value="ECO:0007669"/>
    <property type="project" value="UniProtKB-UniRule"/>
</dbReference>
<evidence type="ECO:0000256" key="5">
    <source>
        <dbReference type="ARBA" id="ARBA00023136"/>
    </source>
</evidence>
<evidence type="ECO:0000256" key="2">
    <source>
        <dbReference type="ARBA" id="ARBA00022475"/>
    </source>
</evidence>
<organism evidence="9 10">
    <name type="scientific">Halapricum desulfuricans</name>
    <dbReference type="NCBI Taxonomy" id="2841257"/>
    <lineage>
        <taxon>Archaea</taxon>
        <taxon>Methanobacteriati</taxon>
        <taxon>Methanobacteriota</taxon>
        <taxon>Stenosarchaea group</taxon>
        <taxon>Halobacteria</taxon>
        <taxon>Halobacteriales</taxon>
        <taxon>Haloarculaceae</taxon>
        <taxon>Halapricum</taxon>
    </lineage>
</organism>
<feature type="transmembrane region" description="Helical" evidence="8">
    <location>
        <begin position="100"/>
        <end position="121"/>
    </location>
</feature>
<feature type="transmembrane region" description="Helical" evidence="8">
    <location>
        <begin position="12"/>
        <end position="34"/>
    </location>
</feature>
<dbReference type="KEGG" id="hds:HSR122_1682"/>
<gene>
    <name evidence="8 9" type="primary">crcB</name>
    <name evidence="8" type="synonym">fluC</name>
    <name evidence="9" type="ORF">HSR122_1682</name>
</gene>